<dbReference type="SUPFAM" id="SSF52540">
    <property type="entry name" value="P-loop containing nucleoside triphosphate hydrolases"/>
    <property type="match status" value="1"/>
</dbReference>
<evidence type="ECO:0000313" key="2">
    <source>
        <dbReference type="Proteomes" id="UP001500575"/>
    </source>
</evidence>
<gene>
    <name evidence="1" type="ORF">GCM10009843_16820</name>
</gene>
<keyword evidence="2" id="KW-1185">Reference proteome</keyword>
<dbReference type="InterPro" id="IPR027417">
    <property type="entry name" value="P-loop_NTPase"/>
</dbReference>
<name>A0ABP5JVH3_9ACTN</name>
<sequence>MTPHHASGTVTPASVLSLAQARPPTLGRGRLVCVDGPSGSGKTTLAEGIAALRPGTPVVHMDDLYQGWDGLAGVADQLDGLLRPLAGGVAGRYRRWDWVAGDWAETHLVEPGPLLVLEGVGSGSPGTADLITVLVWVEAAYDDRMARGIARDGAAYEPHWHRWAEQEAALFAEHDTRARSDLVLRT</sequence>
<evidence type="ECO:0000313" key="1">
    <source>
        <dbReference type="EMBL" id="GAA2122045.1"/>
    </source>
</evidence>
<reference evidence="2" key="1">
    <citation type="journal article" date="2019" name="Int. J. Syst. Evol. Microbiol.">
        <title>The Global Catalogue of Microorganisms (GCM) 10K type strain sequencing project: providing services to taxonomists for standard genome sequencing and annotation.</title>
        <authorList>
            <consortium name="The Broad Institute Genomics Platform"/>
            <consortium name="The Broad Institute Genome Sequencing Center for Infectious Disease"/>
            <person name="Wu L."/>
            <person name="Ma J."/>
        </authorList>
    </citation>
    <scope>NUCLEOTIDE SEQUENCE [LARGE SCALE GENOMIC DNA]</scope>
    <source>
        <strain evidence="2">JCM 16021</strain>
    </source>
</reference>
<protein>
    <submittedName>
        <fullName evidence="1">AAA family ATPase</fullName>
    </submittedName>
</protein>
<organism evidence="1 2">
    <name type="scientific">Nocardioides bigeumensis</name>
    <dbReference type="NCBI Taxonomy" id="433657"/>
    <lineage>
        <taxon>Bacteria</taxon>
        <taxon>Bacillati</taxon>
        <taxon>Actinomycetota</taxon>
        <taxon>Actinomycetes</taxon>
        <taxon>Propionibacteriales</taxon>
        <taxon>Nocardioidaceae</taxon>
        <taxon>Nocardioides</taxon>
    </lineage>
</organism>
<dbReference type="Proteomes" id="UP001500575">
    <property type="component" value="Unassembled WGS sequence"/>
</dbReference>
<proteinExistence type="predicted"/>
<dbReference type="EMBL" id="BAAAQQ010000008">
    <property type="protein sequence ID" value="GAA2122045.1"/>
    <property type="molecule type" value="Genomic_DNA"/>
</dbReference>
<accession>A0ABP5JVH3</accession>
<comment type="caution">
    <text evidence="1">The sequence shown here is derived from an EMBL/GenBank/DDBJ whole genome shotgun (WGS) entry which is preliminary data.</text>
</comment>
<dbReference type="Gene3D" id="3.40.50.300">
    <property type="entry name" value="P-loop containing nucleotide triphosphate hydrolases"/>
    <property type="match status" value="1"/>
</dbReference>